<dbReference type="GO" id="GO:0004930">
    <property type="term" value="F:G protein-coupled receptor activity"/>
    <property type="evidence" value="ECO:0007669"/>
    <property type="project" value="InterPro"/>
</dbReference>
<dbReference type="PANTHER" id="PTHR24061:SF599">
    <property type="entry name" value="G-PROTEIN COUPLED RECEPTORS FAMILY 3 PROFILE DOMAIN-CONTAINING PROTEIN"/>
    <property type="match status" value="1"/>
</dbReference>
<feature type="non-terminal residue" evidence="2">
    <location>
        <position position="1"/>
    </location>
</feature>
<keyword evidence="3" id="KW-1185">Reference proteome</keyword>
<proteinExistence type="predicted"/>
<feature type="domain" description="GPCR family 3 nine cysteines" evidence="1">
    <location>
        <begin position="2"/>
        <end position="44"/>
    </location>
</feature>
<dbReference type="GO" id="GO:0005886">
    <property type="term" value="C:plasma membrane"/>
    <property type="evidence" value="ECO:0007669"/>
    <property type="project" value="TreeGrafter"/>
</dbReference>
<evidence type="ECO:0000313" key="3">
    <source>
        <dbReference type="Proteomes" id="UP000018936"/>
    </source>
</evidence>
<dbReference type="Gene3D" id="3.40.50.2300">
    <property type="match status" value="1"/>
</dbReference>
<dbReference type="InterPro" id="IPR000068">
    <property type="entry name" value="GPCR_3_Ca_sens_rcpt-rel"/>
</dbReference>
<evidence type="ECO:0000313" key="2">
    <source>
        <dbReference type="EMBL" id="ETE57326.1"/>
    </source>
</evidence>
<dbReference type="InterPro" id="IPR011500">
    <property type="entry name" value="GPCR_3_9-Cys_dom"/>
</dbReference>
<reference evidence="2 3" key="1">
    <citation type="journal article" date="2013" name="Proc. Natl. Acad. Sci. U.S.A.">
        <title>The king cobra genome reveals dynamic gene evolution and adaptation in the snake venom system.</title>
        <authorList>
            <person name="Vonk F.J."/>
            <person name="Casewell N.R."/>
            <person name="Henkel C.V."/>
            <person name="Heimberg A.M."/>
            <person name="Jansen H.J."/>
            <person name="McCleary R.J."/>
            <person name="Kerkkamp H.M."/>
            <person name="Vos R.A."/>
            <person name="Guerreiro I."/>
            <person name="Calvete J.J."/>
            <person name="Wuster W."/>
            <person name="Woods A.E."/>
            <person name="Logan J.M."/>
            <person name="Harrison R.A."/>
            <person name="Castoe T.A."/>
            <person name="de Koning A.P."/>
            <person name="Pollock D.D."/>
            <person name="Yandell M."/>
            <person name="Calderon D."/>
            <person name="Renjifo C."/>
            <person name="Currier R.B."/>
            <person name="Salgado D."/>
            <person name="Pla D."/>
            <person name="Sanz L."/>
            <person name="Hyder A.S."/>
            <person name="Ribeiro J.M."/>
            <person name="Arntzen J.W."/>
            <person name="van den Thillart G.E."/>
            <person name="Boetzer M."/>
            <person name="Pirovano W."/>
            <person name="Dirks R.P."/>
            <person name="Spaink H.P."/>
            <person name="Duboule D."/>
            <person name="McGlinn E."/>
            <person name="Kini R.M."/>
            <person name="Richardson M.K."/>
        </authorList>
    </citation>
    <scope>NUCLEOTIDE SEQUENCE</scope>
    <source>
        <tissue evidence="2">Blood</tissue>
    </source>
</reference>
<dbReference type="Proteomes" id="UP000018936">
    <property type="component" value="Unassembled WGS sequence"/>
</dbReference>
<keyword evidence="2" id="KW-0675">Receptor</keyword>
<comment type="caution">
    <text evidence="2">The sequence shown here is derived from an EMBL/GenBank/DDBJ whole genome shotgun (WGS) entry which is preliminary data.</text>
</comment>
<protein>
    <submittedName>
        <fullName evidence="2">Vomeronasal type-2 receptor 26</fullName>
    </submittedName>
</protein>
<sequence>VIPVSLCNDYCHPGYQKRKNEGKKFCCYDCVPCPKGKISKEMADEKINTVIICGETLTIAWIINIVFTFDPRHEQSSLGKVWIMTAQVVYLLTGMQRRFNPQIMDGAIFFTIHSKDIPGFKEFLKFIKPPWVQEDNFFPLFWEQVFESSLSSHTLTLPDSETCTGNERMKDIPGALFELELSGHSYSIYNAVYVLAQALDAVSLFQSNHKHFLRHKLSEYEDSQPWQ</sequence>
<dbReference type="EMBL" id="AZIM01008785">
    <property type="protein sequence ID" value="ETE57326.1"/>
    <property type="molecule type" value="Genomic_DNA"/>
</dbReference>
<dbReference type="AlphaFoldDB" id="V8N5Y9"/>
<evidence type="ECO:0000259" key="1">
    <source>
        <dbReference type="Pfam" id="PF07562"/>
    </source>
</evidence>
<name>V8N5Y9_OPHHA</name>
<feature type="non-terminal residue" evidence="2">
    <location>
        <position position="227"/>
    </location>
</feature>
<dbReference type="PANTHER" id="PTHR24061">
    <property type="entry name" value="CALCIUM-SENSING RECEPTOR-RELATED"/>
    <property type="match status" value="1"/>
</dbReference>
<gene>
    <name evidence="2" type="primary">Vmn2r26</name>
    <name evidence="2" type="ORF">L345_16960</name>
</gene>
<dbReference type="InterPro" id="IPR028082">
    <property type="entry name" value="Peripla_BP_I"/>
</dbReference>
<dbReference type="InterPro" id="IPR038550">
    <property type="entry name" value="GPCR_3_9-Cys_sf"/>
</dbReference>
<dbReference type="Gene3D" id="2.10.50.30">
    <property type="entry name" value="GPCR, family 3, nine cysteines domain"/>
    <property type="match status" value="1"/>
</dbReference>
<accession>V8N5Y9</accession>
<dbReference type="SUPFAM" id="SSF53822">
    <property type="entry name" value="Periplasmic binding protein-like I"/>
    <property type="match status" value="1"/>
</dbReference>
<dbReference type="OrthoDB" id="9044658at2759"/>
<organism evidence="2 3">
    <name type="scientific">Ophiophagus hannah</name>
    <name type="common">King cobra</name>
    <name type="synonym">Naja hannah</name>
    <dbReference type="NCBI Taxonomy" id="8665"/>
    <lineage>
        <taxon>Eukaryota</taxon>
        <taxon>Metazoa</taxon>
        <taxon>Chordata</taxon>
        <taxon>Craniata</taxon>
        <taxon>Vertebrata</taxon>
        <taxon>Euteleostomi</taxon>
        <taxon>Lepidosauria</taxon>
        <taxon>Squamata</taxon>
        <taxon>Bifurcata</taxon>
        <taxon>Unidentata</taxon>
        <taxon>Episquamata</taxon>
        <taxon>Toxicofera</taxon>
        <taxon>Serpentes</taxon>
        <taxon>Colubroidea</taxon>
        <taxon>Elapidae</taxon>
        <taxon>Elapinae</taxon>
        <taxon>Ophiophagus</taxon>
    </lineage>
</organism>
<dbReference type="Pfam" id="PF07562">
    <property type="entry name" value="NCD3G"/>
    <property type="match status" value="1"/>
</dbReference>